<organism evidence="2">
    <name type="scientific">marine sediment metagenome</name>
    <dbReference type="NCBI Taxonomy" id="412755"/>
    <lineage>
        <taxon>unclassified sequences</taxon>
        <taxon>metagenomes</taxon>
        <taxon>ecological metagenomes</taxon>
    </lineage>
</organism>
<dbReference type="PANTHER" id="PTHR39201:SF1">
    <property type="entry name" value="FLAVODOXIN-LIKE DOMAIN-CONTAINING PROTEIN"/>
    <property type="match status" value="1"/>
</dbReference>
<sequence length="166" mass="18598">MAGVVAYYSRTGKTRFVAQQLAKALGCRAVEISDLKKRTGPIAYMRVARDARGKKRTKIEPKTIDTKGYNLICLGTPVWWSYPTPAIMTLLDNLDIKGKDVVIFATADSTPELAIDILKKRVEEKGGTIVGSFFCLKGSDEERIKAVQDFVKRFRKQPRSQKKVIT</sequence>
<comment type="caution">
    <text evidence="2">The sequence shown here is derived from an EMBL/GenBank/DDBJ whole genome shotgun (WGS) entry which is preliminary data.</text>
</comment>
<proteinExistence type="predicted"/>
<accession>X1JCQ7</accession>
<dbReference type="PANTHER" id="PTHR39201">
    <property type="entry name" value="EXPORTED PROTEIN-RELATED"/>
    <property type="match status" value="1"/>
</dbReference>
<protein>
    <recommendedName>
        <fullName evidence="1">Flavodoxin-like domain-containing protein</fullName>
    </recommendedName>
</protein>
<evidence type="ECO:0000259" key="1">
    <source>
        <dbReference type="PROSITE" id="PS50902"/>
    </source>
</evidence>
<dbReference type="InterPro" id="IPR008254">
    <property type="entry name" value="Flavodoxin/NO_synth"/>
</dbReference>
<dbReference type="PROSITE" id="PS50902">
    <property type="entry name" value="FLAVODOXIN_LIKE"/>
    <property type="match status" value="1"/>
</dbReference>
<dbReference type="Pfam" id="PF12682">
    <property type="entry name" value="Flavodoxin_4"/>
    <property type="match status" value="1"/>
</dbReference>
<gene>
    <name evidence="2" type="ORF">S06H3_06263</name>
</gene>
<name>X1JCQ7_9ZZZZ</name>
<dbReference type="EMBL" id="BARV01002421">
    <property type="protein sequence ID" value="GAH91777.1"/>
    <property type="molecule type" value="Genomic_DNA"/>
</dbReference>
<dbReference type="AlphaFoldDB" id="X1JCQ7"/>
<dbReference type="InterPro" id="IPR029039">
    <property type="entry name" value="Flavoprotein-like_sf"/>
</dbReference>
<feature type="domain" description="Flavodoxin-like" evidence="1">
    <location>
        <begin position="3"/>
        <end position="155"/>
    </location>
</feature>
<dbReference type="SUPFAM" id="SSF52218">
    <property type="entry name" value="Flavoproteins"/>
    <property type="match status" value="1"/>
</dbReference>
<dbReference type="Gene3D" id="3.40.50.360">
    <property type="match status" value="1"/>
</dbReference>
<reference evidence="2" key="1">
    <citation type="journal article" date="2014" name="Front. Microbiol.">
        <title>High frequency of phylogenetically diverse reductive dehalogenase-homologous genes in deep subseafloor sedimentary metagenomes.</title>
        <authorList>
            <person name="Kawai M."/>
            <person name="Futagami T."/>
            <person name="Toyoda A."/>
            <person name="Takaki Y."/>
            <person name="Nishi S."/>
            <person name="Hori S."/>
            <person name="Arai W."/>
            <person name="Tsubouchi T."/>
            <person name="Morono Y."/>
            <person name="Uchiyama I."/>
            <person name="Ito T."/>
            <person name="Fujiyama A."/>
            <person name="Inagaki F."/>
            <person name="Takami H."/>
        </authorList>
    </citation>
    <scope>NUCLEOTIDE SEQUENCE</scope>
    <source>
        <strain evidence="2">Expedition CK06-06</strain>
    </source>
</reference>
<evidence type="ECO:0000313" key="2">
    <source>
        <dbReference type="EMBL" id="GAH91777.1"/>
    </source>
</evidence>
<dbReference type="GO" id="GO:0010181">
    <property type="term" value="F:FMN binding"/>
    <property type="evidence" value="ECO:0007669"/>
    <property type="project" value="InterPro"/>
</dbReference>